<keyword evidence="1" id="KW-0732">Signal</keyword>
<evidence type="ECO:0000256" key="1">
    <source>
        <dbReference type="SAM" id="SignalP"/>
    </source>
</evidence>
<dbReference type="RefSeq" id="WP_123889004.1">
    <property type="nucleotide sequence ID" value="NZ_RKKU01000006.1"/>
</dbReference>
<accession>A0ABX9XM49</accession>
<organism evidence="2 3">
    <name type="scientific">Pseudomonas neustonica</name>
    <dbReference type="NCBI Taxonomy" id="2487346"/>
    <lineage>
        <taxon>Bacteria</taxon>
        <taxon>Pseudomonadati</taxon>
        <taxon>Pseudomonadota</taxon>
        <taxon>Gammaproteobacteria</taxon>
        <taxon>Pseudomonadales</taxon>
        <taxon>Pseudomonadaceae</taxon>
        <taxon>Pseudomonas</taxon>
    </lineage>
</organism>
<comment type="caution">
    <text evidence="2">The sequence shown here is derived from an EMBL/GenBank/DDBJ whole genome shotgun (WGS) entry which is preliminary data.</text>
</comment>
<dbReference type="EMBL" id="RKKU01000006">
    <property type="protein sequence ID" value="ROZ85903.1"/>
    <property type="molecule type" value="Genomic_DNA"/>
</dbReference>
<dbReference type="Proteomes" id="UP000275199">
    <property type="component" value="Unassembled WGS sequence"/>
</dbReference>
<feature type="signal peptide" evidence="1">
    <location>
        <begin position="1"/>
        <end position="22"/>
    </location>
</feature>
<evidence type="ECO:0000313" key="2">
    <source>
        <dbReference type="EMBL" id="ROZ85903.1"/>
    </source>
</evidence>
<dbReference type="Pfam" id="PF11006">
    <property type="entry name" value="DUF2845"/>
    <property type="match status" value="1"/>
</dbReference>
<reference evidence="2 3" key="1">
    <citation type="submission" date="2018-11" db="EMBL/GenBank/DDBJ databases">
        <authorList>
            <person name="Jang G.I."/>
            <person name="Hwang C.Y."/>
        </authorList>
    </citation>
    <scope>NUCLEOTIDE SEQUENCE [LARGE SCALE GENOMIC DNA]</scope>
    <source>
        <strain evidence="2 3">SSM26</strain>
    </source>
</reference>
<sequence length="100" mass="10767">MRKTTNICIALAMTAFSFSASAGLRCDNGLVSEGDTTLEVELKCGKPVNSSVTNPATDADGNLLEGGATVERWVYGPNNGMYRYLRFVDGTLVDIDSKRQ</sequence>
<evidence type="ECO:0000313" key="3">
    <source>
        <dbReference type="Proteomes" id="UP000275199"/>
    </source>
</evidence>
<keyword evidence="3" id="KW-1185">Reference proteome</keyword>
<protein>
    <submittedName>
        <fullName evidence="2">DUF2845 domain-containing protein</fullName>
    </submittedName>
</protein>
<dbReference type="InterPro" id="IPR021268">
    <property type="entry name" value="DUF2845"/>
</dbReference>
<proteinExistence type="predicted"/>
<name>A0ABX9XM49_9PSED</name>
<gene>
    <name evidence="2" type="ORF">EF096_07485</name>
</gene>
<feature type="chain" id="PRO_5047388929" evidence="1">
    <location>
        <begin position="23"/>
        <end position="100"/>
    </location>
</feature>